<sequence>MQLLELEEKVWTLKYRMKKRYREEEEHFKWDLTDVGSKSMEAEKEGFFFNDRFFTDLMNMKAAEIHEKATEKKSLSNSRSVVDYLLLYTGLESKCFTARTQLLEQTIENIGLEEDRTILRGRFISLIDFLHKEMGNVTEQNLDPSIANEEALLEIKDFVAKSFKEKLSQLSLEMIGEMETESSEGENLKTNELKKKCYLKIEQIWKSLDFQAS</sequence>
<dbReference type="Proteomes" id="UP000237000">
    <property type="component" value="Unassembled WGS sequence"/>
</dbReference>
<protein>
    <submittedName>
        <fullName evidence="1">Uncharacterized protein</fullName>
    </submittedName>
</protein>
<comment type="caution">
    <text evidence="1">The sequence shown here is derived from an EMBL/GenBank/DDBJ whole genome shotgun (WGS) entry which is preliminary data.</text>
</comment>
<keyword evidence="2" id="KW-1185">Reference proteome</keyword>
<dbReference type="AlphaFoldDB" id="A0A2P5EHI5"/>
<gene>
    <name evidence="1" type="ORF">TorRG33x02_192570</name>
</gene>
<accession>A0A2P5EHI5</accession>
<evidence type="ECO:0000313" key="1">
    <source>
        <dbReference type="EMBL" id="PON85005.1"/>
    </source>
</evidence>
<dbReference type="EMBL" id="JXTC01000154">
    <property type="protein sequence ID" value="PON85005.1"/>
    <property type="molecule type" value="Genomic_DNA"/>
</dbReference>
<dbReference type="InParanoid" id="A0A2P5EHI5"/>
<proteinExistence type="predicted"/>
<evidence type="ECO:0000313" key="2">
    <source>
        <dbReference type="Proteomes" id="UP000237000"/>
    </source>
</evidence>
<name>A0A2P5EHI5_TREOI</name>
<reference evidence="2" key="1">
    <citation type="submission" date="2016-06" db="EMBL/GenBank/DDBJ databases">
        <title>Parallel loss of symbiosis genes in relatives of nitrogen-fixing non-legume Parasponia.</title>
        <authorList>
            <person name="Van Velzen R."/>
            <person name="Holmer R."/>
            <person name="Bu F."/>
            <person name="Rutten L."/>
            <person name="Van Zeijl A."/>
            <person name="Liu W."/>
            <person name="Santuari L."/>
            <person name="Cao Q."/>
            <person name="Sharma T."/>
            <person name="Shen D."/>
            <person name="Roswanjaya Y."/>
            <person name="Wardhani T."/>
            <person name="Kalhor M.S."/>
            <person name="Jansen J."/>
            <person name="Van den Hoogen J."/>
            <person name="Gungor B."/>
            <person name="Hartog M."/>
            <person name="Hontelez J."/>
            <person name="Verver J."/>
            <person name="Yang W.-C."/>
            <person name="Schijlen E."/>
            <person name="Repin R."/>
            <person name="Schilthuizen M."/>
            <person name="Schranz E."/>
            <person name="Heidstra R."/>
            <person name="Miyata K."/>
            <person name="Fedorova E."/>
            <person name="Kohlen W."/>
            <person name="Bisseling T."/>
            <person name="Smit S."/>
            <person name="Geurts R."/>
        </authorList>
    </citation>
    <scope>NUCLEOTIDE SEQUENCE [LARGE SCALE GENOMIC DNA]</scope>
    <source>
        <strain evidence="2">cv. RG33-2</strain>
    </source>
</reference>
<organism evidence="1 2">
    <name type="scientific">Trema orientale</name>
    <name type="common">Charcoal tree</name>
    <name type="synonym">Celtis orientalis</name>
    <dbReference type="NCBI Taxonomy" id="63057"/>
    <lineage>
        <taxon>Eukaryota</taxon>
        <taxon>Viridiplantae</taxon>
        <taxon>Streptophyta</taxon>
        <taxon>Embryophyta</taxon>
        <taxon>Tracheophyta</taxon>
        <taxon>Spermatophyta</taxon>
        <taxon>Magnoliopsida</taxon>
        <taxon>eudicotyledons</taxon>
        <taxon>Gunneridae</taxon>
        <taxon>Pentapetalae</taxon>
        <taxon>rosids</taxon>
        <taxon>fabids</taxon>
        <taxon>Rosales</taxon>
        <taxon>Cannabaceae</taxon>
        <taxon>Trema</taxon>
    </lineage>
</organism>